<reference evidence="6" key="2">
    <citation type="submission" date="2021-01" db="EMBL/GenBank/DDBJ databases">
        <authorList>
            <person name="Hahn C.R."/>
            <person name="Youssef N.H."/>
            <person name="Elshahed M."/>
        </authorList>
    </citation>
    <scope>NUCLEOTIDE SEQUENCE</scope>
    <source>
        <strain evidence="6">Zod_Metabat.24</strain>
    </source>
</reference>
<gene>
    <name evidence="6" type="ORF">JW984_07150</name>
</gene>
<comment type="caution">
    <text evidence="6">The sequence shown here is derived from an EMBL/GenBank/DDBJ whole genome shotgun (WGS) entry which is preliminary data.</text>
</comment>
<feature type="domain" description="HTH asnC-type" evidence="5">
    <location>
        <begin position="4"/>
        <end position="42"/>
    </location>
</feature>
<evidence type="ECO:0000259" key="5">
    <source>
        <dbReference type="Pfam" id="PF13404"/>
    </source>
</evidence>
<evidence type="ECO:0000256" key="3">
    <source>
        <dbReference type="ARBA" id="ARBA00023163"/>
    </source>
</evidence>
<keyword evidence="2" id="KW-0238">DNA-binding</keyword>
<keyword evidence="3" id="KW-0804">Transcription</keyword>
<dbReference type="GO" id="GO:0043200">
    <property type="term" value="P:response to amino acid"/>
    <property type="evidence" value="ECO:0007669"/>
    <property type="project" value="TreeGrafter"/>
</dbReference>
<dbReference type="SUPFAM" id="SSF46785">
    <property type="entry name" value="Winged helix' DNA-binding domain"/>
    <property type="match status" value="1"/>
</dbReference>
<dbReference type="GO" id="GO:0043565">
    <property type="term" value="F:sequence-specific DNA binding"/>
    <property type="evidence" value="ECO:0007669"/>
    <property type="project" value="InterPro"/>
</dbReference>
<dbReference type="GO" id="GO:0005829">
    <property type="term" value="C:cytosol"/>
    <property type="evidence" value="ECO:0007669"/>
    <property type="project" value="TreeGrafter"/>
</dbReference>
<dbReference type="Proteomes" id="UP000809273">
    <property type="component" value="Unassembled WGS sequence"/>
</dbReference>
<accession>A0A9D8KFC5</accession>
<dbReference type="Pfam" id="PF13404">
    <property type="entry name" value="HTH_AsnC-type"/>
    <property type="match status" value="1"/>
</dbReference>
<proteinExistence type="predicted"/>
<dbReference type="InterPro" id="IPR011991">
    <property type="entry name" value="ArsR-like_HTH"/>
</dbReference>
<sequence length="147" mass="16719">MDSDATNIEIIRHLRDGRKSFKEIAEEMSLSENTVRARVQKMVKESVLDIVGLVDPDAIEGHQVVIVGVKVDTMDLEKKGEEFSRLKGVVSVGVVTGRYDLMLTVILNSDFKLLDFFKHEMAKVKDVQSTETFVLFKNFGWRVPYIL</sequence>
<keyword evidence="1" id="KW-0805">Transcription regulation</keyword>
<dbReference type="PANTHER" id="PTHR30154:SF34">
    <property type="entry name" value="TRANSCRIPTIONAL REGULATOR AZLB"/>
    <property type="match status" value="1"/>
</dbReference>
<dbReference type="InterPro" id="IPR036390">
    <property type="entry name" value="WH_DNA-bd_sf"/>
</dbReference>
<feature type="domain" description="Transcription regulator AsnC/Lrp ligand binding" evidence="4">
    <location>
        <begin position="67"/>
        <end position="137"/>
    </location>
</feature>
<dbReference type="Pfam" id="PF01037">
    <property type="entry name" value="AsnC_trans_reg"/>
    <property type="match status" value="1"/>
</dbReference>
<dbReference type="InterPro" id="IPR019888">
    <property type="entry name" value="Tscrpt_reg_AsnC-like"/>
</dbReference>
<dbReference type="AlphaFoldDB" id="A0A9D8KFC5"/>
<dbReference type="InterPro" id="IPR011008">
    <property type="entry name" value="Dimeric_a/b-barrel"/>
</dbReference>
<evidence type="ECO:0000313" key="6">
    <source>
        <dbReference type="EMBL" id="MBN1572955.1"/>
    </source>
</evidence>
<dbReference type="SMART" id="SM00344">
    <property type="entry name" value="HTH_ASNC"/>
    <property type="match status" value="1"/>
</dbReference>
<evidence type="ECO:0000259" key="4">
    <source>
        <dbReference type="Pfam" id="PF01037"/>
    </source>
</evidence>
<dbReference type="InterPro" id="IPR000485">
    <property type="entry name" value="AsnC-type_HTH_dom"/>
</dbReference>
<dbReference type="Gene3D" id="1.10.10.10">
    <property type="entry name" value="Winged helix-like DNA-binding domain superfamily/Winged helix DNA-binding domain"/>
    <property type="match status" value="1"/>
</dbReference>
<evidence type="ECO:0000313" key="7">
    <source>
        <dbReference type="Proteomes" id="UP000809273"/>
    </source>
</evidence>
<dbReference type="EMBL" id="JAFGIX010000032">
    <property type="protein sequence ID" value="MBN1572955.1"/>
    <property type="molecule type" value="Genomic_DNA"/>
</dbReference>
<dbReference type="PANTHER" id="PTHR30154">
    <property type="entry name" value="LEUCINE-RESPONSIVE REGULATORY PROTEIN"/>
    <property type="match status" value="1"/>
</dbReference>
<name>A0A9D8KFC5_9DELT</name>
<evidence type="ECO:0000256" key="1">
    <source>
        <dbReference type="ARBA" id="ARBA00023015"/>
    </source>
</evidence>
<dbReference type="SUPFAM" id="SSF54909">
    <property type="entry name" value="Dimeric alpha+beta barrel"/>
    <property type="match status" value="1"/>
</dbReference>
<dbReference type="Gene3D" id="3.30.70.920">
    <property type="match status" value="1"/>
</dbReference>
<reference evidence="6" key="1">
    <citation type="journal article" date="2021" name="Environ. Microbiol.">
        <title>Genomic characterization of three novel Desulfobacterota classes expand the metabolic and phylogenetic diversity of the phylum.</title>
        <authorList>
            <person name="Murphy C.L."/>
            <person name="Biggerstaff J."/>
            <person name="Eichhorn A."/>
            <person name="Ewing E."/>
            <person name="Shahan R."/>
            <person name="Soriano D."/>
            <person name="Stewart S."/>
            <person name="VanMol K."/>
            <person name="Walker R."/>
            <person name="Walters P."/>
            <person name="Elshahed M.S."/>
            <person name="Youssef N.H."/>
        </authorList>
    </citation>
    <scope>NUCLEOTIDE SEQUENCE</scope>
    <source>
        <strain evidence="6">Zod_Metabat.24</strain>
    </source>
</reference>
<organism evidence="6 7">
    <name type="scientific">Candidatus Zymogenus saltonus</name>
    <dbReference type="NCBI Taxonomy" id="2844893"/>
    <lineage>
        <taxon>Bacteria</taxon>
        <taxon>Deltaproteobacteria</taxon>
        <taxon>Candidatus Zymogenia</taxon>
        <taxon>Candidatus Zymogeniales</taxon>
        <taxon>Candidatus Zymogenaceae</taxon>
        <taxon>Candidatus Zymogenus</taxon>
    </lineage>
</organism>
<dbReference type="CDD" id="cd00090">
    <property type="entry name" value="HTH_ARSR"/>
    <property type="match status" value="1"/>
</dbReference>
<dbReference type="InterPro" id="IPR036388">
    <property type="entry name" value="WH-like_DNA-bd_sf"/>
</dbReference>
<dbReference type="InterPro" id="IPR019887">
    <property type="entry name" value="Tscrpt_reg_AsnC/Lrp_C"/>
</dbReference>
<evidence type="ECO:0000256" key="2">
    <source>
        <dbReference type="ARBA" id="ARBA00023125"/>
    </source>
</evidence>
<protein>
    <submittedName>
        <fullName evidence="6">Lrp/AsnC family transcriptional regulator</fullName>
    </submittedName>
</protein>